<dbReference type="InterPro" id="IPR036930">
    <property type="entry name" value="WGR_dom_sf"/>
</dbReference>
<dbReference type="EMBL" id="JACWZY010000007">
    <property type="protein sequence ID" value="MBD2701092.1"/>
    <property type="molecule type" value="Genomic_DNA"/>
</dbReference>
<evidence type="ECO:0000313" key="3">
    <source>
        <dbReference type="Proteomes" id="UP000598820"/>
    </source>
</evidence>
<feature type="domain" description="WGR" evidence="1">
    <location>
        <begin position="1"/>
        <end position="83"/>
    </location>
</feature>
<dbReference type="SUPFAM" id="SSF142921">
    <property type="entry name" value="WGR domain-like"/>
    <property type="match status" value="1"/>
</dbReference>
<dbReference type="InterPro" id="IPR049809">
    <property type="entry name" value="YehF/YfeS-like_WGR"/>
</dbReference>
<dbReference type="InterPro" id="IPR011047">
    <property type="entry name" value="Quinoprotein_ADH-like_sf"/>
</dbReference>
<sequence>MSTYYLEFSEEETVGSAHKFYEVVVDGTTVVITYGRIGTDGSASTQTLSTEAEAEKFAQKKISEKKRKGYVDAIKGQRKKRTSTRRTIVSQPSAVKDQAPILWRFSSGSPAYGIFVDETSCWVGNEDGIVYKLNHEADVMVQYRFAEGVKCIVGDGNWIYVGCDDGNVYDLSGKTPRLAYEISEHIDIYWLDIQSGLLAVSDAAGNLTTVNYEDEEQWAVKTAGDSAWMVRCDEVGRIFYGDSKGVSCYYGWESNTVVWHQPTGSVLFGWQIDNVVYAGTASRTIHSFDKSGNPKTLFKADGGVFSCAASPDGRYVFAGDSSSSLYCFNEKGERLWKLATDCGSAYSMQYLNEKLYIVTTDGSFACVDVSEQAIEQAKSGQTFTVRDIKAPASTIDIVTSTLLEAAPAGTTGVMLKCVREGGKLRVKVVSEGYHDWYVQFPHNLRKENQLYLVDSIEESAQGGFYRTLGNIYAL</sequence>
<dbReference type="PROSITE" id="PS51977">
    <property type="entry name" value="WGR"/>
    <property type="match status" value="1"/>
</dbReference>
<name>A0A926XVB2_9BACT</name>
<dbReference type="Pfam" id="PF00400">
    <property type="entry name" value="WD40"/>
    <property type="match status" value="1"/>
</dbReference>
<dbReference type="Gene3D" id="2.20.140.10">
    <property type="entry name" value="WGR domain"/>
    <property type="match status" value="1"/>
</dbReference>
<dbReference type="InterPro" id="IPR008893">
    <property type="entry name" value="WGR_domain"/>
</dbReference>
<protein>
    <submittedName>
        <fullName evidence="2">WGR domain-containing protein</fullName>
    </submittedName>
</protein>
<dbReference type="InterPro" id="IPR050458">
    <property type="entry name" value="LolB"/>
</dbReference>
<evidence type="ECO:0000259" key="1">
    <source>
        <dbReference type="PROSITE" id="PS51977"/>
    </source>
</evidence>
<gene>
    <name evidence="2" type="ORF">IC229_10635</name>
</gene>
<dbReference type="CDD" id="cd07996">
    <property type="entry name" value="WGR_MMR_like"/>
    <property type="match status" value="1"/>
</dbReference>
<dbReference type="AlphaFoldDB" id="A0A926XVB2"/>
<dbReference type="Gene3D" id="2.130.10.10">
    <property type="entry name" value="YVTN repeat-like/Quinoprotein amine dehydrogenase"/>
    <property type="match status" value="1"/>
</dbReference>
<keyword evidence="3" id="KW-1185">Reference proteome</keyword>
<dbReference type="SUPFAM" id="SSF50998">
    <property type="entry name" value="Quinoprotein alcohol dehydrogenase-like"/>
    <property type="match status" value="1"/>
</dbReference>
<dbReference type="PANTHER" id="PTHR30634">
    <property type="entry name" value="OUTER MEMBRANE LOLAB LIPOPROTEIN INSERTION APPARATUS"/>
    <property type="match status" value="1"/>
</dbReference>
<accession>A0A926XVB2</accession>
<dbReference type="Proteomes" id="UP000598820">
    <property type="component" value="Unassembled WGS sequence"/>
</dbReference>
<comment type="caution">
    <text evidence="2">The sequence shown here is derived from an EMBL/GenBank/DDBJ whole genome shotgun (WGS) entry which is preliminary data.</text>
</comment>
<dbReference type="InterPro" id="IPR015943">
    <property type="entry name" value="WD40/YVTN_repeat-like_dom_sf"/>
</dbReference>
<evidence type="ECO:0000313" key="2">
    <source>
        <dbReference type="EMBL" id="MBD2701092.1"/>
    </source>
</evidence>
<dbReference type="Pfam" id="PF05406">
    <property type="entry name" value="WGR"/>
    <property type="match status" value="1"/>
</dbReference>
<proteinExistence type="predicted"/>
<dbReference type="SMART" id="SM00773">
    <property type="entry name" value="WGR"/>
    <property type="match status" value="1"/>
</dbReference>
<dbReference type="PANTHER" id="PTHR30634:SF13">
    <property type="entry name" value="PROTEIN YEHF"/>
    <property type="match status" value="1"/>
</dbReference>
<dbReference type="InterPro" id="IPR001680">
    <property type="entry name" value="WD40_rpt"/>
</dbReference>
<organism evidence="2 3">
    <name type="scientific">Spirosoma profusum</name>
    <dbReference type="NCBI Taxonomy" id="2771354"/>
    <lineage>
        <taxon>Bacteria</taxon>
        <taxon>Pseudomonadati</taxon>
        <taxon>Bacteroidota</taxon>
        <taxon>Cytophagia</taxon>
        <taxon>Cytophagales</taxon>
        <taxon>Cytophagaceae</taxon>
        <taxon>Spirosoma</taxon>
    </lineage>
</organism>
<reference evidence="2" key="1">
    <citation type="submission" date="2020-09" db="EMBL/GenBank/DDBJ databases">
        <authorList>
            <person name="Kim M.K."/>
        </authorList>
    </citation>
    <scope>NUCLEOTIDE SEQUENCE</scope>
    <source>
        <strain evidence="2">BT702</strain>
    </source>
</reference>
<dbReference type="RefSeq" id="WP_190886947.1">
    <property type="nucleotide sequence ID" value="NZ_JACWZY010000007.1"/>
</dbReference>